<feature type="signal peptide" evidence="1">
    <location>
        <begin position="1"/>
        <end position="19"/>
    </location>
</feature>
<dbReference type="PROSITE" id="PS51257">
    <property type="entry name" value="PROKAR_LIPOPROTEIN"/>
    <property type="match status" value="1"/>
</dbReference>
<dbReference type="EMBL" id="NLFK01000002">
    <property type="protein sequence ID" value="OZN25556.1"/>
    <property type="molecule type" value="Genomic_DNA"/>
</dbReference>
<feature type="chain" id="PRO_5044571939" description="Lipoprotein" evidence="1">
    <location>
        <begin position="20"/>
        <end position="86"/>
    </location>
</feature>
<proteinExistence type="predicted"/>
<evidence type="ECO:0000313" key="4">
    <source>
        <dbReference type="Proteomes" id="UP000215738"/>
    </source>
</evidence>
<keyword evidence="1" id="KW-0732">Signal</keyword>
<dbReference type="Pfam" id="PF17274">
    <property type="entry name" value="DUF5339"/>
    <property type="match status" value="1"/>
</dbReference>
<protein>
    <recommendedName>
        <fullName evidence="6">Lipoprotein</fullName>
    </recommendedName>
</protein>
<dbReference type="AlphaFoldDB" id="A0A263HG60"/>
<organism evidence="3 5">
    <name type="scientific">Actinobacillus seminis</name>
    <dbReference type="NCBI Taxonomy" id="722"/>
    <lineage>
        <taxon>Bacteria</taxon>
        <taxon>Pseudomonadati</taxon>
        <taxon>Pseudomonadota</taxon>
        <taxon>Gammaproteobacteria</taxon>
        <taxon>Pasteurellales</taxon>
        <taxon>Pasteurellaceae</taxon>
        <taxon>Actinobacillus</taxon>
    </lineage>
</organism>
<keyword evidence="4" id="KW-1185">Reference proteome</keyword>
<evidence type="ECO:0000313" key="3">
    <source>
        <dbReference type="EMBL" id="SUU37808.1"/>
    </source>
</evidence>
<gene>
    <name evidence="2" type="ORF">CFY87_02860</name>
    <name evidence="3" type="ORF">NCTC10851_01758</name>
</gene>
<name>A0A263HG60_9PAST</name>
<dbReference type="OrthoDB" id="5679186at2"/>
<dbReference type="Proteomes" id="UP000215738">
    <property type="component" value="Unassembled WGS sequence"/>
</dbReference>
<accession>A0A263HG60</accession>
<sequence length="86" mass="9629">MKKLLFVLPLLSSACSVMSLNAEKLSLSCQTYFKYIDNSVAQSTLPEAELTAMKANFANSRHQLSKISVEQQERICSVRLAQLAKY</sequence>
<evidence type="ECO:0000256" key="1">
    <source>
        <dbReference type="SAM" id="SignalP"/>
    </source>
</evidence>
<evidence type="ECO:0000313" key="2">
    <source>
        <dbReference type="EMBL" id="OZN25556.1"/>
    </source>
</evidence>
<dbReference type="EMBL" id="UFSB01000001">
    <property type="protein sequence ID" value="SUU37808.1"/>
    <property type="molecule type" value="Genomic_DNA"/>
</dbReference>
<evidence type="ECO:0000313" key="5">
    <source>
        <dbReference type="Proteomes" id="UP000254507"/>
    </source>
</evidence>
<reference evidence="3 5" key="2">
    <citation type="submission" date="2018-06" db="EMBL/GenBank/DDBJ databases">
        <authorList>
            <consortium name="Pathogen Informatics"/>
            <person name="Doyle S."/>
        </authorList>
    </citation>
    <scope>NUCLEOTIDE SEQUENCE [LARGE SCALE GENOMIC DNA]</scope>
    <source>
        <strain evidence="3 5">NCTC10851</strain>
    </source>
</reference>
<evidence type="ECO:0008006" key="6">
    <source>
        <dbReference type="Google" id="ProtNLM"/>
    </source>
</evidence>
<dbReference type="InParanoid" id="A0A263HG60"/>
<reference evidence="2 4" key="1">
    <citation type="submission" date="2017-07" db="EMBL/GenBank/DDBJ databases">
        <title>Virulence factors identified in Actinobacillus seminis.</title>
        <authorList>
            <person name="Negrete-Abascal E."/>
            <person name="Vaca-Pacheco S."/>
            <person name="Montes-Garcia F."/>
            <person name="Leyto-Gil A.M."/>
            <person name="Fragoso-Garcia E."/>
            <person name="Carvente-Garcia R."/>
            <person name="Perez-Agueros S."/>
            <person name="Castelan-Sanchez H.G."/>
            <person name="Garcia-Molina A."/>
            <person name="Villamar T.E."/>
            <person name="Vazquez-Cruz C."/>
        </authorList>
    </citation>
    <scope>NUCLEOTIDE SEQUENCE [LARGE SCALE GENOMIC DNA]</scope>
    <source>
        <strain evidence="2 4">ATCC 15768</strain>
    </source>
</reference>
<dbReference type="RefSeq" id="WP_094945793.1">
    <property type="nucleotide sequence ID" value="NZ_JBMHIA010000008.1"/>
</dbReference>
<dbReference type="InterPro" id="IPR020493">
    <property type="entry name" value="Uncharacterised_HI0310"/>
</dbReference>
<dbReference type="Proteomes" id="UP000254507">
    <property type="component" value="Unassembled WGS sequence"/>
</dbReference>